<gene>
    <name evidence="2" type="ORF">CB5_LOCUS21277</name>
</gene>
<reference evidence="2" key="1">
    <citation type="submission" date="2020-07" db="EMBL/GenBank/DDBJ databases">
        <authorList>
            <person name="Lin J."/>
        </authorList>
    </citation>
    <scope>NUCLEOTIDE SEQUENCE</scope>
</reference>
<evidence type="ECO:0008006" key="3">
    <source>
        <dbReference type="Google" id="ProtNLM"/>
    </source>
</evidence>
<dbReference type="GO" id="GO:0015996">
    <property type="term" value="P:chlorophyll catabolic process"/>
    <property type="evidence" value="ECO:0007669"/>
    <property type="project" value="TreeGrafter"/>
</dbReference>
<accession>A0A6V7Q553</accession>
<dbReference type="Gene3D" id="3.40.1500.20">
    <property type="match status" value="1"/>
</dbReference>
<dbReference type="EMBL" id="LR862132">
    <property type="protein sequence ID" value="CAD1838066.1"/>
    <property type="molecule type" value="Genomic_DNA"/>
</dbReference>
<dbReference type="GO" id="GO:0009507">
    <property type="term" value="C:chloroplast"/>
    <property type="evidence" value="ECO:0007669"/>
    <property type="project" value="TreeGrafter"/>
</dbReference>
<dbReference type="PANTHER" id="PTHR34685">
    <property type="entry name" value="RED CHLOROPHYLL CATABOLITE REDUCTASE, CHLOROPLASTIC"/>
    <property type="match status" value="1"/>
</dbReference>
<organism evidence="2">
    <name type="scientific">Ananas comosus var. bracteatus</name>
    <name type="common">red pineapple</name>
    <dbReference type="NCBI Taxonomy" id="296719"/>
    <lineage>
        <taxon>Eukaryota</taxon>
        <taxon>Viridiplantae</taxon>
        <taxon>Streptophyta</taxon>
        <taxon>Embryophyta</taxon>
        <taxon>Tracheophyta</taxon>
        <taxon>Spermatophyta</taxon>
        <taxon>Magnoliopsida</taxon>
        <taxon>Liliopsida</taxon>
        <taxon>Poales</taxon>
        <taxon>Bromeliaceae</taxon>
        <taxon>Bromelioideae</taxon>
        <taxon>Ananas</taxon>
    </lineage>
</organism>
<feature type="region of interest" description="Disordered" evidence="1">
    <location>
        <begin position="25"/>
        <end position="56"/>
    </location>
</feature>
<dbReference type="PANTHER" id="PTHR34685:SF2">
    <property type="entry name" value="RED CHLOROPHYLL CATABOLITE REDUCTASE, CHLOROPLASTIC"/>
    <property type="match status" value="1"/>
</dbReference>
<evidence type="ECO:0000313" key="2">
    <source>
        <dbReference type="EMBL" id="CAD1838066.1"/>
    </source>
</evidence>
<proteinExistence type="predicted"/>
<name>A0A6V7Q553_ANACO</name>
<dbReference type="GO" id="GO:0051743">
    <property type="term" value="F:red chlorophyll catabolite reductase activity"/>
    <property type="evidence" value="ECO:0007669"/>
    <property type="project" value="InterPro"/>
</dbReference>
<sequence>MPPHFFVSLPAPSLSLLPPPTTTISLSLSSLSPPPPPTNRGRTTTVRSSMEDRRRSRVSLFPPLPHRDLMLDVISAVDSRLSPHLLPSSVPSDVLSFRNPTGSSLGSLDIRRGSPASSVDFMLESWLHCRLPTGALDITTLLAFLNGSTDAPHLMMELIQASPTALVLLLDLLPRKDLPLHQHYLDDFYHRTQLDRQRQQLESLPQVRPYRSPSLYVRSIFSPTAVAVAVDCGEGAESVMEDIVRARLGSVAREYVRVWSDECACSTKQMEASETAHMRRRDGLIKAKAIEIDLSANLPRLFGPDVSNRVVAEIQKAFGEQR</sequence>
<dbReference type="InterPro" id="IPR009439">
    <property type="entry name" value="RCC_reductase"/>
</dbReference>
<protein>
    <recommendedName>
        <fullName evidence="3">Red chlorophyll catabolite reductase, chloroplastic</fullName>
    </recommendedName>
</protein>
<evidence type="ECO:0000256" key="1">
    <source>
        <dbReference type="SAM" id="MobiDB-lite"/>
    </source>
</evidence>
<dbReference type="AlphaFoldDB" id="A0A6V7Q553"/>
<dbReference type="Pfam" id="PF06405">
    <property type="entry name" value="RCC_reductase"/>
    <property type="match status" value="1"/>
</dbReference>